<reference evidence="1" key="1">
    <citation type="submission" date="2018-05" db="EMBL/GenBank/DDBJ databases">
        <authorList>
            <person name="Lanie J.A."/>
            <person name="Ng W.-L."/>
            <person name="Kazmierczak K.M."/>
            <person name="Andrzejewski T.M."/>
            <person name="Davidsen T.M."/>
            <person name="Wayne K.J."/>
            <person name="Tettelin H."/>
            <person name="Glass J.I."/>
            <person name="Rusch D."/>
            <person name="Podicherti R."/>
            <person name="Tsui H.-C.T."/>
            <person name="Winkler M.E."/>
        </authorList>
    </citation>
    <scope>NUCLEOTIDE SEQUENCE</scope>
</reference>
<accession>A0A382BU01</accession>
<feature type="non-terminal residue" evidence="1">
    <location>
        <position position="1"/>
    </location>
</feature>
<dbReference type="EMBL" id="UINC01031284">
    <property type="protein sequence ID" value="SVB17089.1"/>
    <property type="molecule type" value="Genomic_DNA"/>
</dbReference>
<gene>
    <name evidence="1" type="ORF">METZ01_LOCUS169943</name>
</gene>
<dbReference type="AlphaFoldDB" id="A0A382BU01"/>
<protein>
    <submittedName>
        <fullName evidence="1">Uncharacterized protein</fullName>
    </submittedName>
</protein>
<proteinExistence type="predicted"/>
<organism evidence="1">
    <name type="scientific">marine metagenome</name>
    <dbReference type="NCBI Taxonomy" id="408172"/>
    <lineage>
        <taxon>unclassified sequences</taxon>
        <taxon>metagenomes</taxon>
        <taxon>ecological metagenomes</taxon>
    </lineage>
</organism>
<sequence length="122" mass="12919">VVISLAVGFMSNRVNDLLRNQGQMIAGKQSYWLAYSGIEVAAINRFAGITAGTNTYTLVGGDISNVGTTSADKFNGVNRTNIITSTGTTGEGSKILKWTLGSSTEYALFFDGDDDIVNIDAI</sequence>
<evidence type="ECO:0000313" key="1">
    <source>
        <dbReference type="EMBL" id="SVB17089.1"/>
    </source>
</evidence>
<name>A0A382BU01_9ZZZZ</name>
<feature type="non-terminal residue" evidence="1">
    <location>
        <position position="122"/>
    </location>
</feature>